<keyword evidence="5" id="KW-0032">Aminotransferase</keyword>
<feature type="modified residue" description="N6-(pyridoxal phosphate)lysine" evidence="3">
    <location>
        <position position="180"/>
    </location>
</feature>
<organism evidence="5 6">
    <name type="scientific">Saccharothrix syringae</name>
    <name type="common">Nocardiopsis syringae</name>
    <dbReference type="NCBI Taxonomy" id="103733"/>
    <lineage>
        <taxon>Bacteria</taxon>
        <taxon>Bacillati</taxon>
        <taxon>Actinomycetota</taxon>
        <taxon>Actinomycetes</taxon>
        <taxon>Pseudonocardiales</taxon>
        <taxon>Pseudonocardiaceae</taxon>
        <taxon>Saccharothrix</taxon>
    </lineage>
</organism>
<evidence type="ECO:0000256" key="3">
    <source>
        <dbReference type="PIRSR" id="PIRSR000390-2"/>
    </source>
</evidence>
<dbReference type="EMBL" id="CP034550">
    <property type="protein sequence ID" value="QFZ24510.1"/>
    <property type="molecule type" value="Genomic_DNA"/>
</dbReference>
<reference evidence="6" key="1">
    <citation type="journal article" date="2021" name="Curr. Microbiol.">
        <title>Complete genome of nocamycin-producing strain Saccharothrix syringae NRRL B-16468 reveals the biosynthetic potential for secondary metabolites.</title>
        <authorList>
            <person name="Mo X."/>
            <person name="Yang S."/>
        </authorList>
    </citation>
    <scope>NUCLEOTIDE SEQUENCE [LARGE SCALE GENOMIC DNA]</scope>
    <source>
        <strain evidence="6">ATCC 51364 / DSM 43886 / JCM 6844 / KCTC 9398 / NBRC 14523 / NRRL B-16468 / INA 2240</strain>
    </source>
</reference>
<dbReference type="Proteomes" id="UP000325787">
    <property type="component" value="Chromosome"/>
</dbReference>
<evidence type="ECO:0000313" key="5">
    <source>
        <dbReference type="EMBL" id="QFZ24510.1"/>
    </source>
</evidence>
<dbReference type="SUPFAM" id="SSF53383">
    <property type="entry name" value="PLP-dependent transferases"/>
    <property type="match status" value="1"/>
</dbReference>
<dbReference type="InterPro" id="IPR015421">
    <property type="entry name" value="PyrdxlP-dep_Trfase_major"/>
</dbReference>
<dbReference type="GO" id="GO:0030170">
    <property type="term" value="F:pyridoxal phosphate binding"/>
    <property type="evidence" value="ECO:0007669"/>
    <property type="project" value="TreeGrafter"/>
</dbReference>
<dbReference type="KEGG" id="ssyi:EKG83_26430"/>
<dbReference type="InterPro" id="IPR015422">
    <property type="entry name" value="PyrdxlP-dep_Trfase_small"/>
</dbReference>
<dbReference type="GO" id="GO:0008483">
    <property type="term" value="F:transaminase activity"/>
    <property type="evidence" value="ECO:0007669"/>
    <property type="project" value="UniProtKB-KW"/>
</dbReference>
<evidence type="ECO:0000256" key="4">
    <source>
        <dbReference type="RuleBase" id="RU004508"/>
    </source>
</evidence>
<dbReference type="InterPro" id="IPR000653">
    <property type="entry name" value="DegT/StrS_aminotransferase"/>
</dbReference>
<evidence type="ECO:0000256" key="2">
    <source>
        <dbReference type="PIRSR" id="PIRSR000390-1"/>
    </source>
</evidence>
<dbReference type="Gene3D" id="3.90.1150.10">
    <property type="entry name" value="Aspartate Aminotransferase, domain 1"/>
    <property type="match status" value="1"/>
</dbReference>
<dbReference type="AlphaFoldDB" id="A0A5Q0HF95"/>
<sequence>MSRNARPHLHGTELDALHAVLADGVFGHGPRTERFERELARFLGVADVVAVATGTAALHLALLAAGVGPGDEVVVPSQTFCATVQAVLATGAHPRFAEIDPDTLCVTAATVRAALGPRTRAVVPVLYGGRAVDLADLHELFDRRGITVVEDAAHAFGSHHGDRRVGGTGLLTCFSFDPVKNLTCGEGGAVVPRTPEDARRVRRLRGLAIDADHRDRARSTGYTVTGFGMRAHLPALNAALGLAQLAGFDLVADRRDRLWRAYRDRLGELALPDRVRLVDLDIDHTVPFHCVVRVPDRDRVFHCLQARGIGVGVHYPPNHLQPAFADWHTPLPVTEATGVEILSLPLHPALTVDDVDTVVTALHDVLRTTSGALP</sequence>
<comment type="similarity">
    <text evidence="4">Belongs to the DegT/DnrJ/EryC1 family.</text>
</comment>
<dbReference type="Pfam" id="PF01041">
    <property type="entry name" value="DegT_DnrJ_EryC1"/>
    <property type="match status" value="1"/>
</dbReference>
<protein>
    <submittedName>
        <fullName evidence="5">DegT/DnrJ/EryC1/StrS family aminotransferase</fullName>
    </submittedName>
</protein>
<proteinExistence type="inferred from homology"/>
<name>A0A5Q0HF95_SACSY</name>
<feature type="active site" description="Proton acceptor" evidence="2">
    <location>
        <position position="180"/>
    </location>
</feature>
<evidence type="ECO:0000313" key="6">
    <source>
        <dbReference type="Proteomes" id="UP000325787"/>
    </source>
</evidence>
<keyword evidence="3 4" id="KW-0663">Pyridoxal phosphate</keyword>
<dbReference type="PANTHER" id="PTHR30244:SF34">
    <property type="entry name" value="DTDP-4-AMINO-4,6-DIDEOXYGALACTOSE TRANSAMINASE"/>
    <property type="match status" value="1"/>
</dbReference>
<dbReference type="OrthoDB" id="5342089at2"/>
<dbReference type="InterPro" id="IPR015424">
    <property type="entry name" value="PyrdxlP-dep_Trfase"/>
</dbReference>
<keyword evidence="6" id="KW-1185">Reference proteome</keyword>
<dbReference type="PANTHER" id="PTHR30244">
    <property type="entry name" value="TRANSAMINASE"/>
    <property type="match status" value="1"/>
</dbReference>
<dbReference type="PIRSF" id="PIRSF000390">
    <property type="entry name" value="PLP_StrS"/>
    <property type="match status" value="1"/>
</dbReference>
<keyword evidence="5" id="KW-0808">Transferase</keyword>
<dbReference type="CDD" id="cd00616">
    <property type="entry name" value="AHBA_syn"/>
    <property type="match status" value="1"/>
</dbReference>
<dbReference type="Gene3D" id="3.40.640.10">
    <property type="entry name" value="Type I PLP-dependent aspartate aminotransferase-like (Major domain)"/>
    <property type="match status" value="1"/>
</dbReference>
<accession>A0A5Q0HF95</accession>
<comment type="cofactor">
    <cofactor evidence="1">
        <name>pyridoxal 5'-phosphate</name>
        <dbReference type="ChEBI" id="CHEBI:597326"/>
    </cofactor>
</comment>
<evidence type="ECO:0000256" key="1">
    <source>
        <dbReference type="ARBA" id="ARBA00001933"/>
    </source>
</evidence>
<gene>
    <name evidence="5" type="ORF">EKG83_26430</name>
</gene>
<dbReference type="GO" id="GO:0000271">
    <property type="term" value="P:polysaccharide biosynthetic process"/>
    <property type="evidence" value="ECO:0007669"/>
    <property type="project" value="TreeGrafter"/>
</dbReference>